<protein>
    <submittedName>
        <fullName evidence="1">Uncharacterized protein</fullName>
    </submittedName>
</protein>
<dbReference type="Proteomes" id="UP000631114">
    <property type="component" value="Unassembled WGS sequence"/>
</dbReference>
<organism evidence="1 2">
    <name type="scientific">Coptis chinensis</name>
    <dbReference type="NCBI Taxonomy" id="261450"/>
    <lineage>
        <taxon>Eukaryota</taxon>
        <taxon>Viridiplantae</taxon>
        <taxon>Streptophyta</taxon>
        <taxon>Embryophyta</taxon>
        <taxon>Tracheophyta</taxon>
        <taxon>Spermatophyta</taxon>
        <taxon>Magnoliopsida</taxon>
        <taxon>Ranunculales</taxon>
        <taxon>Ranunculaceae</taxon>
        <taxon>Coptidoideae</taxon>
        <taxon>Coptis</taxon>
    </lineage>
</organism>
<sequence length="234" mass="25317">ARKEAQLYIDTLLFCGCGRSPKEILWLRLDRANEAKSIIEESIEVFADKDKADVQLKNTPAVVWIPRARNVGVQLGTSRVTDSQVITAVASSSATSLVQNTDALDEAPSNVSAVPFMGPLLDTSAVSLQERTSPLSDRPPLHSILGSSPFSLRASGSLSAFIRDRSNALKPSTSFIGRGNEVVVFSAPQVQQAPINQDDSILIEGELYNFQLKSNTYPALALEEDGIEDDISEN</sequence>
<dbReference type="EMBL" id="JADFTS010000008">
    <property type="protein sequence ID" value="KAF9591116.1"/>
    <property type="molecule type" value="Genomic_DNA"/>
</dbReference>
<name>A0A835LKY2_9MAGN</name>
<reference evidence="1 2" key="1">
    <citation type="submission" date="2020-10" db="EMBL/GenBank/DDBJ databases">
        <title>The Coptis chinensis genome and diversification of protoberbering-type alkaloids.</title>
        <authorList>
            <person name="Wang B."/>
            <person name="Shu S."/>
            <person name="Song C."/>
            <person name="Liu Y."/>
        </authorList>
    </citation>
    <scope>NUCLEOTIDE SEQUENCE [LARGE SCALE GENOMIC DNA]</scope>
    <source>
        <strain evidence="1">HL-2020</strain>
        <tissue evidence="1">Leaf</tissue>
    </source>
</reference>
<proteinExistence type="predicted"/>
<dbReference type="AlphaFoldDB" id="A0A835LKY2"/>
<evidence type="ECO:0000313" key="2">
    <source>
        <dbReference type="Proteomes" id="UP000631114"/>
    </source>
</evidence>
<gene>
    <name evidence="1" type="ORF">IFM89_002071</name>
</gene>
<evidence type="ECO:0000313" key="1">
    <source>
        <dbReference type="EMBL" id="KAF9591116.1"/>
    </source>
</evidence>
<feature type="non-terminal residue" evidence="1">
    <location>
        <position position="1"/>
    </location>
</feature>
<accession>A0A835LKY2</accession>
<keyword evidence="2" id="KW-1185">Reference proteome</keyword>
<comment type="caution">
    <text evidence="1">The sequence shown here is derived from an EMBL/GenBank/DDBJ whole genome shotgun (WGS) entry which is preliminary data.</text>
</comment>